<organism evidence="3">
    <name type="scientific">marine sediment metagenome</name>
    <dbReference type="NCBI Taxonomy" id="412755"/>
    <lineage>
        <taxon>unclassified sequences</taxon>
        <taxon>metagenomes</taxon>
        <taxon>ecological metagenomes</taxon>
    </lineage>
</organism>
<feature type="domain" description="Glycosyl transferase family 1" evidence="2">
    <location>
        <begin position="3"/>
        <end position="164"/>
    </location>
</feature>
<feature type="region of interest" description="Disordered" evidence="1">
    <location>
        <begin position="198"/>
        <end position="222"/>
    </location>
</feature>
<evidence type="ECO:0000313" key="3">
    <source>
        <dbReference type="EMBL" id="GAI94378.1"/>
    </source>
</evidence>
<comment type="caution">
    <text evidence="3">The sequence shown here is derived from an EMBL/GenBank/DDBJ whole genome shotgun (WGS) entry which is preliminary data.</text>
</comment>
<dbReference type="InterPro" id="IPR050194">
    <property type="entry name" value="Glycosyltransferase_grp1"/>
</dbReference>
<dbReference type="PANTHER" id="PTHR45947">
    <property type="entry name" value="SULFOQUINOVOSYL TRANSFERASE SQD2"/>
    <property type="match status" value="1"/>
</dbReference>
<accession>X1SN55</accession>
<dbReference type="Gene3D" id="3.40.50.2000">
    <property type="entry name" value="Glycogen Phosphorylase B"/>
    <property type="match status" value="2"/>
</dbReference>
<sequence>SGPLVGYVGRLARQKGVLDLIAAAQLLAGDGGREFALVLIGEGPLRGELAKIARGNDGGPPLCIVGHIRHNQIPEYIAALDVLVLPSRTTPQWKEQFGRVIIEALACGVPVIGSDSGHIPYLIEDTGGGLIFPEGDIGRLAECIQQLLSDPMEARELGRRGRERVLEKYTWEQTARQLREVFLQVSLARCGSRRSGPAARHLHALTGDQRPRPGHYRQEDQL</sequence>
<dbReference type="CDD" id="cd03801">
    <property type="entry name" value="GT4_PimA-like"/>
    <property type="match status" value="1"/>
</dbReference>
<dbReference type="PANTHER" id="PTHR45947:SF3">
    <property type="entry name" value="SULFOQUINOVOSYL TRANSFERASE SQD2"/>
    <property type="match status" value="1"/>
</dbReference>
<dbReference type="GO" id="GO:0016757">
    <property type="term" value="F:glycosyltransferase activity"/>
    <property type="evidence" value="ECO:0007669"/>
    <property type="project" value="InterPro"/>
</dbReference>
<feature type="non-terminal residue" evidence="3">
    <location>
        <position position="1"/>
    </location>
</feature>
<protein>
    <recommendedName>
        <fullName evidence="2">Glycosyl transferase family 1 domain-containing protein</fullName>
    </recommendedName>
</protein>
<dbReference type="SUPFAM" id="SSF53756">
    <property type="entry name" value="UDP-Glycosyltransferase/glycogen phosphorylase"/>
    <property type="match status" value="1"/>
</dbReference>
<name>X1SN55_9ZZZZ</name>
<evidence type="ECO:0000256" key="1">
    <source>
        <dbReference type="SAM" id="MobiDB-lite"/>
    </source>
</evidence>
<evidence type="ECO:0000259" key="2">
    <source>
        <dbReference type="Pfam" id="PF00534"/>
    </source>
</evidence>
<dbReference type="AlphaFoldDB" id="X1SN55"/>
<dbReference type="InterPro" id="IPR001296">
    <property type="entry name" value="Glyco_trans_1"/>
</dbReference>
<gene>
    <name evidence="3" type="ORF">S12H4_34881</name>
</gene>
<reference evidence="3" key="1">
    <citation type="journal article" date="2014" name="Front. Microbiol.">
        <title>High frequency of phylogenetically diverse reductive dehalogenase-homologous genes in deep subseafloor sedimentary metagenomes.</title>
        <authorList>
            <person name="Kawai M."/>
            <person name="Futagami T."/>
            <person name="Toyoda A."/>
            <person name="Takaki Y."/>
            <person name="Nishi S."/>
            <person name="Hori S."/>
            <person name="Arai W."/>
            <person name="Tsubouchi T."/>
            <person name="Morono Y."/>
            <person name="Uchiyama I."/>
            <person name="Ito T."/>
            <person name="Fujiyama A."/>
            <person name="Inagaki F."/>
            <person name="Takami H."/>
        </authorList>
    </citation>
    <scope>NUCLEOTIDE SEQUENCE</scope>
    <source>
        <strain evidence="3">Expedition CK06-06</strain>
    </source>
</reference>
<dbReference type="EMBL" id="BARW01020674">
    <property type="protein sequence ID" value="GAI94378.1"/>
    <property type="molecule type" value="Genomic_DNA"/>
</dbReference>
<proteinExistence type="predicted"/>
<dbReference type="Pfam" id="PF00534">
    <property type="entry name" value="Glycos_transf_1"/>
    <property type="match status" value="1"/>
</dbReference>